<dbReference type="PANTHER" id="PTHR34387:SF1">
    <property type="entry name" value="PERIPLASMIC IMMUNOGENIC PROTEIN"/>
    <property type="match status" value="1"/>
</dbReference>
<dbReference type="EMBL" id="BMRG01000001">
    <property type="protein sequence ID" value="GGP39465.1"/>
    <property type="molecule type" value="Genomic_DNA"/>
</dbReference>
<keyword evidence="2" id="KW-1185">Reference proteome</keyword>
<dbReference type="Proteomes" id="UP000639606">
    <property type="component" value="Unassembled WGS sequence"/>
</dbReference>
<accession>A0A918EB70</accession>
<dbReference type="Gene3D" id="3.30.70.2970">
    <property type="entry name" value="Protein of unknown function (DUF541), domain 2"/>
    <property type="match status" value="1"/>
</dbReference>
<dbReference type="InterPro" id="IPR052022">
    <property type="entry name" value="26kDa_periplasmic_antigen"/>
</dbReference>
<sequence length="208" mass="22417">MAEVVTKGVGRVERTADRAQVDVSFEAAGATRDEAARALTERVSAVEPLLRRDGVEVRTRQLSVHDNWDGQRRSGARAVQRYVLRVTDLTGLDDLLGALVGAEPTWLNGPTWELAEDAEAVREAQRAAVADARRRAEGYAEALGVRLGVLLRLSDGDGEVWAAEGASRVMAFGAGGSPGEPPRMDQLNLEAQQIVVTVRCTASWSLLD</sequence>
<reference evidence="1" key="1">
    <citation type="journal article" date="2014" name="Int. J. Syst. Evol. Microbiol.">
        <title>Complete genome sequence of Corynebacterium casei LMG S-19264T (=DSM 44701T), isolated from a smear-ripened cheese.</title>
        <authorList>
            <consortium name="US DOE Joint Genome Institute (JGI-PGF)"/>
            <person name="Walter F."/>
            <person name="Albersmeier A."/>
            <person name="Kalinowski J."/>
            <person name="Ruckert C."/>
        </authorList>
    </citation>
    <scope>NUCLEOTIDE SEQUENCE</scope>
    <source>
        <strain evidence="1">JCM 3313</strain>
    </source>
</reference>
<name>A0A918EB70_9PSEU</name>
<protein>
    <submittedName>
        <fullName evidence="1">Uncharacterized protein</fullName>
    </submittedName>
</protein>
<proteinExistence type="predicted"/>
<gene>
    <name evidence="1" type="ORF">GCM10010185_08770</name>
</gene>
<evidence type="ECO:0000313" key="1">
    <source>
        <dbReference type="EMBL" id="GGP39465.1"/>
    </source>
</evidence>
<reference evidence="1" key="2">
    <citation type="submission" date="2020-09" db="EMBL/GenBank/DDBJ databases">
        <authorList>
            <person name="Sun Q."/>
            <person name="Ohkuma M."/>
        </authorList>
    </citation>
    <scope>NUCLEOTIDE SEQUENCE</scope>
    <source>
        <strain evidence="1">JCM 3313</strain>
    </source>
</reference>
<dbReference type="GO" id="GO:0006974">
    <property type="term" value="P:DNA damage response"/>
    <property type="evidence" value="ECO:0007669"/>
    <property type="project" value="TreeGrafter"/>
</dbReference>
<dbReference type="Gene3D" id="3.30.110.170">
    <property type="entry name" value="Protein of unknown function (DUF541), domain 1"/>
    <property type="match status" value="1"/>
</dbReference>
<dbReference type="AlphaFoldDB" id="A0A918EB70"/>
<comment type="caution">
    <text evidence="1">The sequence shown here is derived from an EMBL/GenBank/DDBJ whole genome shotgun (WGS) entry which is preliminary data.</text>
</comment>
<dbReference type="Pfam" id="PF04402">
    <property type="entry name" value="SIMPL"/>
    <property type="match status" value="1"/>
</dbReference>
<evidence type="ECO:0000313" key="2">
    <source>
        <dbReference type="Proteomes" id="UP000639606"/>
    </source>
</evidence>
<dbReference type="PANTHER" id="PTHR34387">
    <property type="entry name" value="SLR1258 PROTEIN"/>
    <property type="match status" value="1"/>
</dbReference>
<dbReference type="RefSeq" id="WP_189221673.1">
    <property type="nucleotide sequence ID" value="NZ_BMRG01000001.1"/>
</dbReference>
<organism evidence="1 2">
    <name type="scientific">Saccharothrix coeruleofusca</name>
    <dbReference type="NCBI Taxonomy" id="33919"/>
    <lineage>
        <taxon>Bacteria</taxon>
        <taxon>Bacillati</taxon>
        <taxon>Actinomycetota</taxon>
        <taxon>Actinomycetes</taxon>
        <taxon>Pseudonocardiales</taxon>
        <taxon>Pseudonocardiaceae</taxon>
        <taxon>Saccharothrix</taxon>
    </lineage>
</organism>
<dbReference type="InterPro" id="IPR007497">
    <property type="entry name" value="SIMPL/DUF541"/>
</dbReference>